<dbReference type="PROSITE" id="PS51987">
    <property type="entry name" value="GS_CATALYTIC"/>
    <property type="match status" value="1"/>
</dbReference>
<dbReference type="GO" id="GO:0005737">
    <property type="term" value="C:cytoplasm"/>
    <property type="evidence" value="ECO:0007669"/>
    <property type="project" value="UniProtKB-SubCell"/>
</dbReference>
<evidence type="ECO:0000256" key="6">
    <source>
        <dbReference type="ARBA" id="ARBA00022741"/>
    </source>
</evidence>
<dbReference type="InterPro" id="IPR008146">
    <property type="entry name" value="Gln_synth_cat_dom"/>
</dbReference>
<evidence type="ECO:0000256" key="7">
    <source>
        <dbReference type="ARBA" id="ARBA00022840"/>
    </source>
</evidence>
<dbReference type="InterPro" id="IPR050292">
    <property type="entry name" value="Glutamine_Synthetase"/>
</dbReference>
<dbReference type="GO" id="GO:0004356">
    <property type="term" value="F:glutamine synthetase activity"/>
    <property type="evidence" value="ECO:0007669"/>
    <property type="project" value="UniProtKB-EC"/>
</dbReference>
<dbReference type="Gene3D" id="3.30.590.10">
    <property type="entry name" value="Glutamine synthetase/guanido kinase, catalytic domain"/>
    <property type="match status" value="1"/>
</dbReference>
<dbReference type="EMBL" id="MN739471">
    <property type="protein sequence ID" value="QHT06600.1"/>
    <property type="molecule type" value="Genomic_DNA"/>
</dbReference>
<dbReference type="SUPFAM" id="SSF55931">
    <property type="entry name" value="Glutamine synthetase/guanido kinase"/>
    <property type="match status" value="1"/>
</dbReference>
<dbReference type="FunFam" id="3.30.590.10:FF:000011">
    <property type="entry name" value="Glutamine synthetase"/>
    <property type="match status" value="1"/>
</dbReference>
<protein>
    <recommendedName>
        <fullName evidence="3">glutamine synthetase</fullName>
        <ecNumber evidence="3">6.3.1.2</ecNumber>
    </recommendedName>
</protein>
<keyword evidence="4" id="KW-0963">Cytoplasm</keyword>
<dbReference type="GO" id="GO:0005524">
    <property type="term" value="F:ATP binding"/>
    <property type="evidence" value="ECO:0007669"/>
    <property type="project" value="UniProtKB-KW"/>
</dbReference>
<name>A0A6C0CRW5_9ZZZZ</name>
<keyword evidence="6" id="KW-0547">Nucleotide-binding</keyword>
<proteinExistence type="inferred from homology"/>
<dbReference type="SUPFAM" id="SSF54368">
    <property type="entry name" value="Glutamine synthetase, N-terminal domain"/>
    <property type="match status" value="1"/>
</dbReference>
<sequence length="338" mass="38453">MSALTPIPVDYVWLDANNRFRWKTRILKNIPSVEYVPEWNYDGSSCGQADGNGQTEVVIKPVFMVRDPFRERGVTVLCETYKEGIALSNNTRCYSKLVFDKGCDEKPWFGIEQEYFIIDPKPRNVMGCEARDFTQIPNGNEFYCKMGTKYGRNIAEQHLQYCLRAGLTVSGMNAEVVPGQWEYQIGPCEGIRAADELMMSRYFLERIAEEHGKSISWEPKVVDTINGSGCHTNFSTQKMREAGGLQIILNAIALLQNKHSEHIKHFGKNNINRMTGLHETSSFHQFTYGYGTRNTSIRIGNDTVKNGKGYFEDRRPASNMDPYIVTGMIFKTACNITI</sequence>
<dbReference type="GO" id="GO:0006542">
    <property type="term" value="P:glutamine biosynthetic process"/>
    <property type="evidence" value="ECO:0007669"/>
    <property type="project" value="InterPro"/>
</dbReference>
<evidence type="ECO:0000256" key="5">
    <source>
        <dbReference type="ARBA" id="ARBA00022598"/>
    </source>
</evidence>
<organism evidence="9">
    <name type="scientific">viral metagenome</name>
    <dbReference type="NCBI Taxonomy" id="1070528"/>
    <lineage>
        <taxon>unclassified sequences</taxon>
        <taxon>metagenomes</taxon>
        <taxon>organismal metagenomes</taxon>
    </lineage>
</organism>
<feature type="domain" description="GS catalytic" evidence="8">
    <location>
        <begin position="91"/>
        <end position="338"/>
    </location>
</feature>
<evidence type="ECO:0000256" key="3">
    <source>
        <dbReference type="ARBA" id="ARBA00012937"/>
    </source>
</evidence>
<dbReference type="EC" id="6.3.1.2" evidence="3"/>
<comment type="similarity">
    <text evidence="2">Belongs to the glutamine synthetase family.</text>
</comment>
<comment type="subcellular location">
    <subcellularLocation>
        <location evidence="1">Cytoplasm</location>
    </subcellularLocation>
</comment>
<accession>A0A6C0CRW5</accession>
<dbReference type="AlphaFoldDB" id="A0A6C0CRW5"/>
<evidence type="ECO:0000259" key="8">
    <source>
        <dbReference type="PROSITE" id="PS51987"/>
    </source>
</evidence>
<evidence type="ECO:0000313" key="9">
    <source>
        <dbReference type="EMBL" id="QHT06600.1"/>
    </source>
</evidence>
<dbReference type="InterPro" id="IPR036651">
    <property type="entry name" value="Gln_synt_N_sf"/>
</dbReference>
<dbReference type="SMART" id="SM01230">
    <property type="entry name" value="Gln-synt_C"/>
    <property type="match status" value="1"/>
</dbReference>
<dbReference type="Gene3D" id="3.10.20.70">
    <property type="entry name" value="Glutamine synthetase, N-terminal domain"/>
    <property type="match status" value="1"/>
</dbReference>
<dbReference type="PANTHER" id="PTHR20852:SF57">
    <property type="entry name" value="GLUTAMINE SYNTHETASE 2 CYTOPLASMIC"/>
    <property type="match status" value="1"/>
</dbReference>
<evidence type="ECO:0000256" key="1">
    <source>
        <dbReference type="ARBA" id="ARBA00004496"/>
    </source>
</evidence>
<reference evidence="9" key="1">
    <citation type="journal article" date="2020" name="Nature">
        <title>Giant virus diversity and host interactions through global metagenomics.</title>
        <authorList>
            <person name="Schulz F."/>
            <person name="Roux S."/>
            <person name="Paez-Espino D."/>
            <person name="Jungbluth S."/>
            <person name="Walsh D.A."/>
            <person name="Denef V.J."/>
            <person name="McMahon K.D."/>
            <person name="Konstantinidis K.T."/>
            <person name="Eloe-Fadrosh E.A."/>
            <person name="Kyrpides N.C."/>
            <person name="Woyke T."/>
        </authorList>
    </citation>
    <scope>NUCLEOTIDE SEQUENCE</scope>
    <source>
        <strain evidence="9">GVMAG-M-3300021425-30</strain>
    </source>
</reference>
<dbReference type="Pfam" id="PF00120">
    <property type="entry name" value="Gln-synt_C"/>
    <property type="match status" value="1"/>
</dbReference>
<keyword evidence="5" id="KW-0436">Ligase</keyword>
<evidence type="ECO:0000256" key="2">
    <source>
        <dbReference type="ARBA" id="ARBA00009897"/>
    </source>
</evidence>
<dbReference type="PANTHER" id="PTHR20852">
    <property type="entry name" value="GLUTAMINE SYNTHETASE"/>
    <property type="match status" value="1"/>
</dbReference>
<dbReference type="InterPro" id="IPR014746">
    <property type="entry name" value="Gln_synth/guanido_kin_cat_dom"/>
</dbReference>
<keyword evidence="7" id="KW-0067">ATP-binding</keyword>
<evidence type="ECO:0000256" key="4">
    <source>
        <dbReference type="ARBA" id="ARBA00022490"/>
    </source>
</evidence>